<organism evidence="4 5">
    <name type="scientific">Diaphorina citri</name>
    <name type="common">Asian citrus psyllid</name>
    <dbReference type="NCBI Taxonomy" id="121845"/>
    <lineage>
        <taxon>Eukaryota</taxon>
        <taxon>Metazoa</taxon>
        <taxon>Ecdysozoa</taxon>
        <taxon>Arthropoda</taxon>
        <taxon>Hexapoda</taxon>
        <taxon>Insecta</taxon>
        <taxon>Pterygota</taxon>
        <taxon>Neoptera</taxon>
        <taxon>Paraneoptera</taxon>
        <taxon>Hemiptera</taxon>
        <taxon>Sternorrhyncha</taxon>
        <taxon>Psylloidea</taxon>
        <taxon>Psyllidae</taxon>
        <taxon>Diaphorininae</taxon>
        <taxon>Diaphorina</taxon>
    </lineage>
</organism>
<dbReference type="GO" id="GO:0016616">
    <property type="term" value="F:oxidoreductase activity, acting on the CH-OH group of donors, NAD or NADP as acceptor"/>
    <property type="evidence" value="ECO:0007669"/>
    <property type="project" value="TreeGrafter"/>
</dbReference>
<dbReference type="PANTHER" id="PTHR24322">
    <property type="entry name" value="PKSB"/>
    <property type="match status" value="1"/>
</dbReference>
<evidence type="ECO:0000313" key="4">
    <source>
        <dbReference type="Proteomes" id="UP000079169"/>
    </source>
</evidence>
<dbReference type="Gene3D" id="3.40.50.720">
    <property type="entry name" value="NAD(P)-binding Rossmann-like Domain"/>
    <property type="match status" value="1"/>
</dbReference>
<dbReference type="STRING" id="121845.A0A3Q0JK17"/>
<evidence type="ECO:0000256" key="2">
    <source>
        <dbReference type="ARBA" id="ARBA00023002"/>
    </source>
</evidence>
<dbReference type="AlphaFoldDB" id="A0A3Q0JK17"/>
<name>A0A3Q0JK17_DIACI</name>
<feature type="transmembrane region" description="Helical" evidence="3">
    <location>
        <begin position="15"/>
        <end position="38"/>
    </location>
</feature>
<protein>
    <submittedName>
        <fullName evidence="5">Epidermal retinol dehydrogenase 2-like</fullName>
    </submittedName>
</protein>
<proteinExistence type="inferred from homology"/>
<gene>
    <name evidence="5" type="primary">LOC103523327</name>
</gene>
<dbReference type="PaxDb" id="121845-A0A3Q0JK17"/>
<dbReference type="Proteomes" id="UP000079169">
    <property type="component" value="Unplaced"/>
</dbReference>
<dbReference type="InterPro" id="IPR002347">
    <property type="entry name" value="SDR_fam"/>
</dbReference>
<dbReference type="KEGG" id="dci:103523327"/>
<comment type="similarity">
    <text evidence="1">Belongs to the short-chain dehydrogenases/reductases (SDR) family.</text>
</comment>
<keyword evidence="4" id="KW-1185">Reference proteome</keyword>
<dbReference type="PANTHER" id="PTHR24322:SF736">
    <property type="entry name" value="RETINOL DEHYDROGENASE 10"/>
    <property type="match status" value="1"/>
</dbReference>
<dbReference type="InterPro" id="IPR036291">
    <property type="entry name" value="NAD(P)-bd_dom_sf"/>
</dbReference>
<keyword evidence="3" id="KW-0472">Membrane</keyword>
<dbReference type="GeneID" id="103523327"/>
<keyword evidence="2" id="KW-0560">Oxidoreductase</keyword>
<accession>A0A3Q0JK17</accession>
<evidence type="ECO:0000256" key="3">
    <source>
        <dbReference type="SAM" id="Phobius"/>
    </source>
</evidence>
<keyword evidence="3" id="KW-0812">Transmembrane</keyword>
<keyword evidence="3" id="KW-1133">Transmembrane helix</keyword>
<sequence length="308" mass="34985">MSLHDFRGVKEPTKLLFQFLLAMFYILMTIPEFIYSLISPPPRKEIKDKIVLITGAGSGLGRELALEFVKRGSQVLCADIQNEPNEETVRMLNEIRQGSAKAYHVDIGNEASVKELGKNVHRDFGKVDILINNAGILTQFKILQTDITDEQIQRLFNINITGHFRMVRAFLPDMVKRNQGHIVAISSMSSMTGVANASAYAASKWAVTGEIIQYLLLATHSINWLPILEPNYTARKIISNIRRDTPIFSVPEELRFMLYITKLLPMKIQEYFLSYVFYFNWTTPESQELVNVKNTSFKILSMGQATGT</sequence>
<dbReference type="SUPFAM" id="SSF51735">
    <property type="entry name" value="NAD(P)-binding Rossmann-fold domains"/>
    <property type="match status" value="1"/>
</dbReference>
<dbReference type="RefSeq" id="XP_026688696.1">
    <property type="nucleotide sequence ID" value="XM_026832895.1"/>
</dbReference>
<reference evidence="5" key="1">
    <citation type="submission" date="2025-08" db="UniProtKB">
        <authorList>
            <consortium name="RefSeq"/>
        </authorList>
    </citation>
    <scope>IDENTIFICATION</scope>
</reference>
<dbReference type="Pfam" id="PF00106">
    <property type="entry name" value="adh_short"/>
    <property type="match status" value="1"/>
</dbReference>
<evidence type="ECO:0000313" key="5">
    <source>
        <dbReference type="RefSeq" id="XP_026688696.1"/>
    </source>
</evidence>
<dbReference type="PRINTS" id="PR00081">
    <property type="entry name" value="GDHRDH"/>
</dbReference>
<evidence type="ECO:0000256" key="1">
    <source>
        <dbReference type="ARBA" id="ARBA00006484"/>
    </source>
</evidence>